<evidence type="ECO:0000313" key="3">
    <source>
        <dbReference type="Proteomes" id="UP001529338"/>
    </source>
</evidence>
<feature type="compositionally biased region" description="Basic residues" evidence="1">
    <location>
        <begin position="391"/>
        <end position="402"/>
    </location>
</feature>
<protein>
    <recommendedName>
        <fullName evidence="4">Mutator family transposase</fullName>
    </recommendedName>
</protein>
<evidence type="ECO:0008006" key="4">
    <source>
        <dbReference type="Google" id="ProtNLM"/>
    </source>
</evidence>
<gene>
    <name evidence="2" type="ORF">QRT04_07300</name>
</gene>
<dbReference type="RefSeq" id="WP_289454550.1">
    <property type="nucleotide sequence ID" value="NZ_JAUCGQ010000001.1"/>
</dbReference>
<feature type="region of interest" description="Disordered" evidence="1">
    <location>
        <begin position="391"/>
        <end position="416"/>
    </location>
</feature>
<organism evidence="2 3">
    <name type="scientific">Cellulomonas alba</name>
    <dbReference type="NCBI Taxonomy" id="3053467"/>
    <lineage>
        <taxon>Bacteria</taxon>
        <taxon>Bacillati</taxon>
        <taxon>Actinomycetota</taxon>
        <taxon>Actinomycetes</taxon>
        <taxon>Micrococcales</taxon>
        <taxon>Cellulomonadaceae</taxon>
        <taxon>Cellulomonas</taxon>
    </lineage>
</organism>
<name>A0ABT7SGQ7_9CELL</name>
<keyword evidence="3" id="KW-1185">Reference proteome</keyword>
<evidence type="ECO:0000256" key="1">
    <source>
        <dbReference type="SAM" id="MobiDB-lite"/>
    </source>
</evidence>
<proteinExistence type="predicted"/>
<reference evidence="2 3" key="1">
    <citation type="submission" date="2023-06" db="EMBL/GenBank/DDBJ databases">
        <title>Cellulomonas sp. MW4 Whole genome sequence.</title>
        <authorList>
            <person name="Park S."/>
        </authorList>
    </citation>
    <scope>NUCLEOTIDE SEQUENCE [LARGE SCALE GENOMIC DNA]</scope>
    <source>
        <strain evidence="2 3">MW4</strain>
    </source>
</reference>
<dbReference type="EMBL" id="JAUCGQ010000001">
    <property type="protein sequence ID" value="MDM7854732.1"/>
    <property type="molecule type" value="Genomic_DNA"/>
</dbReference>
<accession>A0ABT7SGQ7</accession>
<comment type="caution">
    <text evidence="2">The sequence shown here is derived from an EMBL/GenBank/DDBJ whole genome shotgun (WGS) entry which is preliminary data.</text>
</comment>
<evidence type="ECO:0000313" key="2">
    <source>
        <dbReference type="EMBL" id="MDM7854732.1"/>
    </source>
</evidence>
<sequence>MTRAGWYGAPGRRRQRWWCTPRQGLPHRFAEPLPRLVATGGAVHTCPECQTLLEPWEGKPAPRLYGFAVADVAWALAQAAGGGTYRDIADRVRSRAGRPLSRSATKTTVVSGKKVKTVHRPAPNTHPQMVSDWVEVFAPVLWAAYAPATWPNSSVVLDADPVTYTRKRGGPGIAFHTLAVMAYNDAGRPYVAAVEAVARDDRAAWRKLLMSKHGAPLRVVTDGDAAELNAVAYSWRWAETWRCEWHLKKNLSDPFPAWLREDPAHPMWASLAMAQTSPRAWASYKRRLNSLARTHDGLVGAVAVMKRLDPIISVQAASRPRPEDGEPLSTGAVERFLDSTGKALIGRAATMTNKKRADALLTLFAMAHNGWVDERRWADILTEKLLGHAGVHQRGRPSRRQRTVTDDRTAPSLPKS</sequence>
<dbReference type="Proteomes" id="UP001529338">
    <property type="component" value="Unassembled WGS sequence"/>
</dbReference>